<dbReference type="Proteomes" id="UP000242886">
    <property type="component" value="Chromosome SDENCHOL"/>
</dbReference>
<name>A0A7Z7HRA8_9PROT</name>
<accession>A0A7Z7HRA8</accession>
<protein>
    <submittedName>
        <fullName evidence="1">Uncharacterized protein</fullName>
    </submittedName>
</protein>
<organism evidence="1 2">
    <name type="scientific">Sterolibacterium denitrificans</name>
    <dbReference type="NCBI Taxonomy" id="157592"/>
    <lineage>
        <taxon>Bacteria</taxon>
        <taxon>Pseudomonadati</taxon>
        <taxon>Pseudomonadota</taxon>
        <taxon>Betaproteobacteria</taxon>
        <taxon>Nitrosomonadales</taxon>
        <taxon>Sterolibacteriaceae</taxon>
        <taxon>Sterolibacterium</taxon>
    </lineage>
</organism>
<dbReference type="EMBL" id="LT837803">
    <property type="protein sequence ID" value="SMB27115.1"/>
    <property type="molecule type" value="Genomic_DNA"/>
</dbReference>
<proteinExistence type="predicted"/>
<sequence length="176" mass="19464">MPFALSKTMSRIEIERREIRGFSGSVAAEAARNLELLGAIESTLAWLTRLTSTLKVDIAFGTQLAEDIGNLTEVVDPDNSLEAAMLEAQQSVESLYDLLIAKREAGRRDRQLTEDDGIEAAYTEAIAAAADLHNLLNSLRWQIGEHDIDATPHEVREENLYSDPDALLDSLLSLRK</sequence>
<gene>
    <name evidence="1" type="ORF">SDENCHOL_20301</name>
</gene>
<evidence type="ECO:0000313" key="1">
    <source>
        <dbReference type="EMBL" id="SMB27115.1"/>
    </source>
</evidence>
<evidence type="ECO:0000313" key="2">
    <source>
        <dbReference type="Proteomes" id="UP000242886"/>
    </source>
</evidence>
<dbReference type="AlphaFoldDB" id="A0A7Z7HRA8"/>
<reference evidence="1" key="1">
    <citation type="submission" date="2017-03" db="EMBL/GenBank/DDBJ databases">
        <authorList>
            <consortium name="AG Boll"/>
        </authorList>
    </citation>
    <scope>NUCLEOTIDE SEQUENCE [LARGE SCALE GENOMIC DNA]</scope>
    <source>
        <strain evidence="1">Chol</strain>
    </source>
</reference>
<keyword evidence="2" id="KW-1185">Reference proteome</keyword>